<keyword evidence="7" id="KW-1185">Reference proteome</keyword>
<keyword evidence="1" id="KW-0805">Transcription regulation</keyword>
<name>A0ABZ2D1J9_9SPHN</name>
<gene>
    <name evidence="6" type="ORF">V5F89_11730</name>
</gene>
<dbReference type="InterPro" id="IPR036271">
    <property type="entry name" value="Tet_transcr_reg_TetR-rel_C_sf"/>
</dbReference>
<keyword evidence="2 4" id="KW-0238">DNA-binding</keyword>
<dbReference type="Gene3D" id="1.10.357.10">
    <property type="entry name" value="Tetracycline Repressor, domain 2"/>
    <property type="match status" value="1"/>
</dbReference>
<accession>A0ABZ2D1J9</accession>
<dbReference type="SUPFAM" id="SSF46689">
    <property type="entry name" value="Homeodomain-like"/>
    <property type="match status" value="1"/>
</dbReference>
<evidence type="ECO:0000313" key="6">
    <source>
        <dbReference type="EMBL" id="WWA46918.1"/>
    </source>
</evidence>
<reference evidence="6 7" key="1">
    <citation type="submission" date="2024-02" db="EMBL/GenBank/DDBJ databases">
        <title>The whole genome sequence of five bacterial samples isolated from Abu Dhabi Sabkha-shore region.</title>
        <authorList>
            <person name="Sudalaimuthuasari N."/>
            <person name="Sarfraz B."/>
            <person name="Tuyisabe J.D."/>
            <person name="Mugisha Ntwali L.D.M."/>
            <person name="Ali A.I.A.A."/>
            <person name="Almansoori S.Z.A."/>
            <person name="Alajami H.S.A."/>
            <person name="Almeqbaali A.A.S."/>
            <person name="Kundu B."/>
            <person name="Saeed E.E."/>
            <person name="Sukumarinath V."/>
            <person name="Mishra A.K."/>
            <person name="Hazzouri K.M."/>
            <person name="Almaskari R."/>
            <person name="Sharma A.K."/>
            <person name="Amiri K.M.A."/>
        </authorList>
    </citation>
    <scope>NUCLEOTIDE SEQUENCE [LARGE SCALE GENOMIC DNA]</scope>
    <source>
        <strain evidence="7">kcgeb_sd</strain>
    </source>
</reference>
<sequence>MSTVSTSQSPYHHGALREALIEAGLRALEAAEGGAISLRELAREVGVSPAAVYRHFPNKSALLAALGEAGLARLGAAQEQACAAAGGDRAGFAATGRAYVRFALANPALFRLIFTHGETGSAQRDKTDPAWDLLKRSTVALAGEGPAAERLALQAWSIVHGLAMLMLDGRLPADETLIDRVIDPETLFPGAASRQNRFH</sequence>
<dbReference type="Pfam" id="PF13305">
    <property type="entry name" value="TetR_C_33"/>
    <property type="match status" value="1"/>
</dbReference>
<dbReference type="InterPro" id="IPR001647">
    <property type="entry name" value="HTH_TetR"/>
</dbReference>
<evidence type="ECO:0000256" key="2">
    <source>
        <dbReference type="ARBA" id="ARBA00023125"/>
    </source>
</evidence>
<evidence type="ECO:0000259" key="5">
    <source>
        <dbReference type="PROSITE" id="PS50977"/>
    </source>
</evidence>
<feature type="domain" description="HTH tetR-type" evidence="5">
    <location>
        <begin position="14"/>
        <end position="74"/>
    </location>
</feature>
<dbReference type="PROSITE" id="PS50977">
    <property type="entry name" value="HTH_TETR_2"/>
    <property type="match status" value="1"/>
</dbReference>
<dbReference type="PANTHER" id="PTHR30055">
    <property type="entry name" value="HTH-TYPE TRANSCRIPTIONAL REGULATOR RUTR"/>
    <property type="match status" value="1"/>
</dbReference>
<dbReference type="EMBL" id="CP144918">
    <property type="protein sequence ID" value="WWA46918.1"/>
    <property type="molecule type" value="Genomic_DNA"/>
</dbReference>
<evidence type="ECO:0000256" key="3">
    <source>
        <dbReference type="ARBA" id="ARBA00023163"/>
    </source>
</evidence>
<dbReference type="Proteomes" id="UP001335183">
    <property type="component" value="Chromosome"/>
</dbReference>
<dbReference type="SUPFAM" id="SSF48498">
    <property type="entry name" value="Tetracyclin repressor-like, C-terminal domain"/>
    <property type="match status" value="1"/>
</dbReference>
<keyword evidence="3" id="KW-0804">Transcription</keyword>
<feature type="DNA-binding region" description="H-T-H motif" evidence="4">
    <location>
        <begin position="37"/>
        <end position="56"/>
    </location>
</feature>
<evidence type="ECO:0000256" key="4">
    <source>
        <dbReference type="PROSITE-ProRule" id="PRU00335"/>
    </source>
</evidence>
<organism evidence="6 7">
    <name type="scientific">Pelagerythrobacter marensis</name>
    <dbReference type="NCBI Taxonomy" id="543877"/>
    <lineage>
        <taxon>Bacteria</taxon>
        <taxon>Pseudomonadati</taxon>
        <taxon>Pseudomonadota</taxon>
        <taxon>Alphaproteobacteria</taxon>
        <taxon>Sphingomonadales</taxon>
        <taxon>Erythrobacteraceae</taxon>
        <taxon>Pelagerythrobacter</taxon>
    </lineage>
</organism>
<evidence type="ECO:0000256" key="1">
    <source>
        <dbReference type="ARBA" id="ARBA00023015"/>
    </source>
</evidence>
<dbReference type="PANTHER" id="PTHR30055:SF220">
    <property type="entry name" value="TETR-FAMILY REGULATORY PROTEIN"/>
    <property type="match status" value="1"/>
</dbReference>
<dbReference type="Pfam" id="PF00440">
    <property type="entry name" value="TetR_N"/>
    <property type="match status" value="1"/>
</dbReference>
<dbReference type="RefSeq" id="WP_338445810.1">
    <property type="nucleotide sequence ID" value="NZ_CP144918.1"/>
</dbReference>
<dbReference type="InterPro" id="IPR025996">
    <property type="entry name" value="MT1864/Rv1816-like_C"/>
</dbReference>
<proteinExistence type="predicted"/>
<protein>
    <submittedName>
        <fullName evidence="6">TetR/AcrR family transcriptional regulator</fullName>
    </submittedName>
</protein>
<dbReference type="InterPro" id="IPR050109">
    <property type="entry name" value="HTH-type_TetR-like_transc_reg"/>
</dbReference>
<evidence type="ECO:0000313" key="7">
    <source>
        <dbReference type="Proteomes" id="UP001335183"/>
    </source>
</evidence>
<dbReference type="InterPro" id="IPR009057">
    <property type="entry name" value="Homeodomain-like_sf"/>
</dbReference>